<gene>
    <name evidence="1" type="ORF">J1TS3_43970</name>
</gene>
<keyword evidence="2" id="KW-1185">Reference proteome</keyword>
<protein>
    <submittedName>
        <fullName evidence="1">Uncharacterized protein</fullName>
    </submittedName>
</protein>
<dbReference type="EMBL" id="BOQT01000029">
    <property type="protein sequence ID" value="GIN23263.1"/>
    <property type="molecule type" value="Genomic_DNA"/>
</dbReference>
<accession>A0ABQ4KEG7</accession>
<proteinExistence type="predicted"/>
<organism evidence="1 2">
    <name type="scientific">Siminovitchia fordii</name>
    <dbReference type="NCBI Taxonomy" id="254759"/>
    <lineage>
        <taxon>Bacteria</taxon>
        <taxon>Bacillati</taxon>
        <taxon>Bacillota</taxon>
        <taxon>Bacilli</taxon>
        <taxon>Bacillales</taxon>
        <taxon>Bacillaceae</taxon>
        <taxon>Siminovitchia</taxon>
    </lineage>
</organism>
<reference evidence="1 2" key="1">
    <citation type="submission" date="2021-03" db="EMBL/GenBank/DDBJ databases">
        <title>Antimicrobial resistance genes in bacteria isolated from Japanese honey, and their potential for conferring macrolide and lincosamide resistance in the American foulbrood pathogen Paenibacillus larvae.</title>
        <authorList>
            <person name="Okamoto M."/>
            <person name="Kumagai M."/>
            <person name="Kanamori H."/>
            <person name="Takamatsu D."/>
        </authorList>
    </citation>
    <scope>NUCLEOTIDE SEQUENCE [LARGE SCALE GENOMIC DNA]</scope>
    <source>
        <strain evidence="1 2">J1TS3</strain>
    </source>
</reference>
<name>A0ABQ4KEG7_9BACI</name>
<comment type="caution">
    <text evidence="1">The sequence shown here is derived from an EMBL/GenBank/DDBJ whole genome shotgun (WGS) entry which is preliminary data.</text>
</comment>
<evidence type="ECO:0000313" key="2">
    <source>
        <dbReference type="Proteomes" id="UP000680279"/>
    </source>
</evidence>
<evidence type="ECO:0000313" key="1">
    <source>
        <dbReference type="EMBL" id="GIN23263.1"/>
    </source>
</evidence>
<sequence>MTKREAREILIVEGGTPLPQLKFTMADKQRIYEEIIYTRSRT</sequence>
<dbReference type="Proteomes" id="UP000680279">
    <property type="component" value="Unassembled WGS sequence"/>
</dbReference>